<dbReference type="Pfam" id="PF04140">
    <property type="entry name" value="ICMT"/>
    <property type="match status" value="1"/>
</dbReference>
<evidence type="ECO:0000256" key="10">
    <source>
        <dbReference type="ARBA" id="ARBA00023136"/>
    </source>
</evidence>
<feature type="transmembrane region" description="Helical" evidence="13">
    <location>
        <begin position="166"/>
        <end position="182"/>
    </location>
</feature>
<dbReference type="GO" id="GO:0032259">
    <property type="term" value="P:methylation"/>
    <property type="evidence" value="ECO:0007669"/>
    <property type="project" value="UniProtKB-KW"/>
</dbReference>
<dbReference type="PANTHER" id="PTHR12714:SF9">
    <property type="entry name" value="PROTEIN-S-ISOPRENYLCYSTEINE O-METHYLTRANSFERASE"/>
    <property type="match status" value="1"/>
</dbReference>
<dbReference type="EMBL" id="JH668495">
    <property type="protein sequence ID" value="KAG6455675.1"/>
    <property type="molecule type" value="Genomic_DNA"/>
</dbReference>
<evidence type="ECO:0000256" key="13">
    <source>
        <dbReference type="RuleBase" id="RU362022"/>
    </source>
</evidence>
<evidence type="ECO:0000256" key="7">
    <source>
        <dbReference type="ARBA" id="ARBA00022691"/>
    </source>
</evidence>
<evidence type="ECO:0000256" key="3">
    <source>
        <dbReference type="ARBA" id="ARBA00009140"/>
    </source>
</evidence>
<evidence type="ECO:0000313" key="14">
    <source>
        <dbReference type="EMBL" id="KAG6455675.1"/>
    </source>
</evidence>
<feature type="transmembrane region" description="Helical" evidence="13">
    <location>
        <begin position="134"/>
        <end position="154"/>
    </location>
</feature>
<evidence type="ECO:0000256" key="9">
    <source>
        <dbReference type="ARBA" id="ARBA00022989"/>
    </source>
</evidence>
<comment type="similarity">
    <text evidence="3 13">Belongs to the class VI-like SAM-binding methyltransferase superfamily. Isoprenylcysteine carboxyl methyltransferase family.</text>
</comment>
<sequence length="305" mass="34971">MEAYNDVVERAYATGVQATMCFMLSVFIFTISLLSGNWLKYSSEIGTITYWGPALYLCLLNFGLRYWYKGFAYKVAVRAAFLGTAFAAGVFLATFDNGCKVFGLYIMILTTFHFSEFMSVALTNPLTLSLDSFILNHSVQYGVAAVASWVEWAVEFYFFPEMKTCFWLSTIGVLMCIGGEILRKSAMFTAKTNFNHTVQFVKKPGHELVTHGVYSFCRHPSYVGWFYWSLGTQITLLNPVCLIIYALASWTFFRERVYAEELTLLSFFGPQYVNYQKRVGTGLPFIHGYVPENTRQRMKDEHWSY</sequence>
<comment type="subcellular location">
    <subcellularLocation>
        <location evidence="13">Endoplasmic reticulum membrane</location>
        <topology evidence="13">Multi-pass membrane protein</topology>
    </subcellularLocation>
    <subcellularLocation>
        <location evidence="2">Membrane</location>
        <topology evidence="2">Multi-pass membrane protein</topology>
    </subcellularLocation>
</comment>
<keyword evidence="15" id="KW-1185">Reference proteome</keyword>
<evidence type="ECO:0000256" key="11">
    <source>
        <dbReference type="ARBA" id="ARBA00023572"/>
    </source>
</evidence>
<feature type="transmembrane region" description="Helical" evidence="13">
    <location>
        <begin position="101"/>
        <end position="122"/>
    </location>
</feature>
<comment type="function">
    <text evidence="11">Catalyzes the post-translational methylation of isoprenylated C-terminal cysteine residues.</text>
</comment>
<reference evidence="14" key="1">
    <citation type="journal article" date="2016" name="Insect Biochem. Mol. Biol.">
        <title>Multifaceted biological insights from a draft genome sequence of the tobacco hornworm moth, Manduca sexta.</title>
        <authorList>
            <person name="Kanost M.R."/>
            <person name="Arrese E.L."/>
            <person name="Cao X."/>
            <person name="Chen Y.R."/>
            <person name="Chellapilla S."/>
            <person name="Goldsmith M.R."/>
            <person name="Grosse-Wilde E."/>
            <person name="Heckel D.G."/>
            <person name="Herndon N."/>
            <person name="Jiang H."/>
            <person name="Papanicolaou A."/>
            <person name="Qu J."/>
            <person name="Soulages J.L."/>
            <person name="Vogel H."/>
            <person name="Walters J."/>
            <person name="Waterhouse R.M."/>
            <person name="Ahn S.J."/>
            <person name="Almeida F.C."/>
            <person name="An C."/>
            <person name="Aqrawi P."/>
            <person name="Bretschneider A."/>
            <person name="Bryant W.B."/>
            <person name="Bucks S."/>
            <person name="Chao H."/>
            <person name="Chevignon G."/>
            <person name="Christen J.M."/>
            <person name="Clarke D.F."/>
            <person name="Dittmer N.T."/>
            <person name="Ferguson L.C.F."/>
            <person name="Garavelou S."/>
            <person name="Gordon K.H.J."/>
            <person name="Gunaratna R.T."/>
            <person name="Han Y."/>
            <person name="Hauser F."/>
            <person name="He Y."/>
            <person name="Heidel-Fischer H."/>
            <person name="Hirsh A."/>
            <person name="Hu Y."/>
            <person name="Jiang H."/>
            <person name="Kalra D."/>
            <person name="Klinner C."/>
            <person name="Konig C."/>
            <person name="Kovar C."/>
            <person name="Kroll A.R."/>
            <person name="Kuwar S.S."/>
            <person name="Lee S.L."/>
            <person name="Lehman R."/>
            <person name="Li K."/>
            <person name="Li Z."/>
            <person name="Liang H."/>
            <person name="Lovelace S."/>
            <person name="Lu Z."/>
            <person name="Mansfield J.H."/>
            <person name="McCulloch K.J."/>
            <person name="Mathew T."/>
            <person name="Morton B."/>
            <person name="Muzny D.M."/>
            <person name="Neunemann D."/>
            <person name="Ongeri F."/>
            <person name="Pauchet Y."/>
            <person name="Pu L.L."/>
            <person name="Pyrousis I."/>
            <person name="Rao X.J."/>
            <person name="Redding A."/>
            <person name="Roesel C."/>
            <person name="Sanchez-Gracia A."/>
            <person name="Schaack S."/>
            <person name="Shukla A."/>
            <person name="Tetreau G."/>
            <person name="Wang Y."/>
            <person name="Xiong G.H."/>
            <person name="Traut W."/>
            <person name="Walsh T.K."/>
            <person name="Worley K.C."/>
            <person name="Wu D."/>
            <person name="Wu W."/>
            <person name="Wu Y.Q."/>
            <person name="Zhang X."/>
            <person name="Zou Z."/>
            <person name="Zucker H."/>
            <person name="Briscoe A.D."/>
            <person name="Burmester T."/>
            <person name="Clem R.J."/>
            <person name="Feyereisen R."/>
            <person name="Grimmelikhuijzen C.J.P."/>
            <person name="Hamodrakas S.J."/>
            <person name="Hansson B.S."/>
            <person name="Huguet E."/>
            <person name="Jermiin L.S."/>
            <person name="Lan Q."/>
            <person name="Lehman H.K."/>
            <person name="Lorenzen M."/>
            <person name="Merzendorfer H."/>
            <person name="Michalopoulos I."/>
            <person name="Morton D.B."/>
            <person name="Muthukrishnan S."/>
            <person name="Oakeshott J.G."/>
            <person name="Palmer W."/>
            <person name="Park Y."/>
            <person name="Passarelli A.L."/>
            <person name="Rozas J."/>
            <person name="Schwartz L.M."/>
            <person name="Smith W."/>
            <person name="Southgate A."/>
            <person name="Vilcinskas A."/>
            <person name="Vogt R."/>
            <person name="Wang P."/>
            <person name="Werren J."/>
            <person name="Yu X.Q."/>
            <person name="Zhou J.J."/>
            <person name="Brown S.J."/>
            <person name="Scherer S.E."/>
            <person name="Richards S."/>
            <person name="Blissard G.W."/>
        </authorList>
    </citation>
    <scope>NUCLEOTIDE SEQUENCE</scope>
</reference>
<dbReference type="PANTHER" id="PTHR12714">
    <property type="entry name" value="PROTEIN-S ISOPRENYLCYSTEINE O-METHYLTRANSFERASE"/>
    <property type="match status" value="1"/>
</dbReference>
<gene>
    <name evidence="14" type="ORF">O3G_MSEX009325</name>
</gene>
<feature type="transmembrane region" description="Helical" evidence="13">
    <location>
        <begin position="225"/>
        <end position="248"/>
    </location>
</feature>
<evidence type="ECO:0000313" key="15">
    <source>
        <dbReference type="Proteomes" id="UP000791440"/>
    </source>
</evidence>
<dbReference type="EC" id="2.1.1.100" evidence="4 13"/>
<keyword evidence="7 13" id="KW-0949">S-adenosyl-L-methionine</keyword>
<dbReference type="GO" id="GO:0004671">
    <property type="term" value="F:protein C-terminal S-isoprenylcysteine carboxyl O-methyltransferase activity"/>
    <property type="evidence" value="ECO:0007669"/>
    <property type="project" value="UniProtKB-EC"/>
</dbReference>
<protein>
    <recommendedName>
        <fullName evidence="12 13">Protein-S-isoprenylcysteine O-methyltransferase</fullName>
        <ecNumber evidence="4 13">2.1.1.100</ecNumber>
    </recommendedName>
</protein>
<dbReference type="Gene3D" id="1.20.120.1630">
    <property type="match status" value="1"/>
</dbReference>
<evidence type="ECO:0000256" key="1">
    <source>
        <dbReference type="ARBA" id="ARBA00001450"/>
    </source>
</evidence>
<organism evidence="14 15">
    <name type="scientific">Manduca sexta</name>
    <name type="common">Tobacco hawkmoth</name>
    <name type="synonym">Tobacco hornworm</name>
    <dbReference type="NCBI Taxonomy" id="7130"/>
    <lineage>
        <taxon>Eukaryota</taxon>
        <taxon>Metazoa</taxon>
        <taxon>Ecdysozoa</taxon>
        <taxon>Arthropoda</taxon>
        <taxon>Hexapoda</taxon>
        <taxon>Insecta</taxon>
        <taxon>Pterygota</taxon>
        <taxon>Neoptera</taxon>
        <taxon>Endopterygota</taxon>
        <taxon>Lepidoptera</taxon>
        <taxon>Glossata</taxon>
        <taxon>Ditrysia</taxon>
        <taxon>Bombycoidea</taxon>
        <taxon>Sphingidae</taxon>
        <taxon>Sphinginae</taxon>
        <taxon>Sphingini</taxon>
        <taxon>Manduca</taxon>
    </lineage>
</organism>
<feature type="transmembrane region" description="Helical" evidence="13">
    <location>
        <begin position="12"/>
        <end position="36"/>
    </location>
</feature>
<dbReference type="Proteomes" id="UP000791440">
    <property type="component" value="Unassembled WGS sequence"/>
</dbReference>
<dbReference type="InterPro" id="IPR007269">
    <property type="entry name" value="ICMT_MeTrfase"/>
</dbReference>
<evidence type="ECO:0000256" key="12">
    <source>
        <dbReference type="ARBA" id="ARBA00023656"/>
    </source>
</evidence>
<dbReference type="GO" id="GO:0005789">
    <property type="term" value="C:endoplasmic reticulum membrane"/>
    <property type="evidence" value="ECO:0007669"/>
    <property type="project" value="UniProtKB-SubCell"/>
</dbReference>
<keyword evidence="13" id="KW-0256">Endoplasmic reticulum</keyword>
<accession>A0A922CQI9</accession>
<dbReference type="InterPro" id="IPR025770">
    <property type="entry name" value="PPMT_MeTrfase"/>
</dbReference>
<evidence type="ECO:0000256" key="2">
    <source>
        <dbReference type="ARBA" id="ARBA00004141"/>
    </source>
</evidence>
<keyword evidence="8 13" id="KW-0812">Transmembrane</keyword>
<keyword evidence="9 13" id="KW-1133">Transmembrane helix</keyword>
<keyword evidence="6" id="KW-0808">Transferase</keyword>
<keyword evidence="10 13" id="KW-0472">Membrane</keyword>
<dbReference type="AlphaFoldDB" id="A0A922CQI9"/>
<name>A0A922CQI9_MANSE</name>
<evidence type="ECO:0000256" key="4">
    <source>
        <dbReference type="ARBA" id="ARBA00012151"/>
    </source>
</evidence>
<evidence type="ECO:0000256" key="8">
    <source>
        <dbReference type="ARBA" id="ARBA00022692"/>
    </source>
</evidence>
<comment type="catalytic activity">
    <reaction evidence="1 13">
        <text>[protein]-C-terminal S-[(2E,6E)-farnesyl]-L-cysteine + S-adenosyl-L-methionine = [protein]-C-terminal S-[(2E,6E)-farnesyl]-L-cysteine methyl ester + S-adenosyl-L-homocysteine</text>
        <dbReference type="Rhea" id="RHEA:21672"/>
        <dbReference type="Rhea" id="RHEA-COMP:12125"/>
        <dbReference type="Rhea" id="RHEA-COMP:12126"/>
        <dbReference type="ChEBI" id="CHEBI:57856"/>
        <dbReference type="ChEBI" id="CHEBI:59789"/>
        <dbReference type="ChEBI" id="CHEBI:90510"/>
        <dbReference type="ChEBI" id="CHEBI:90511"/>
        <dbReference type="EC" id="2.1.1.100"/>
    </reaction>
</comment>
<reference evidence="14" key="2">
    <citation type="submission" date="2020-12" db="EMBL/GenBank/DDBJ databases">
        <authorList>
            <person name="Kanost M."/>
        </authorList>
    </citation>
    <scope>NUCLEOTIDE SEQUENCE</scope>
</reference>
<feature type="transmembrane region" description="Helical" evidence="13">
    <location>
        <begin position="75"/>
        <end position="95"/>
    </location>
</feature>
<dbReference type="PROSITE" id="PS51564">
    <property type="entry name" value="SAM_ICMT"/>
    <property type="match status" value="1"/>
</dbReference>
<comment type="caution">
    <text evidence="14">The sequence shown here is derived from an EMBL/GenBank/DDBJ whole genome shotgun (WGS) entry which is preliminary data.</text>
</comment>
<proteinExistence type="inferred from homology"/>
<keyword evidence="5 13" id="KW-0489">Methyltransferase</keyword>
<evidence type="ECO:0000256" key="5">
    <source>
        <dbReference type="ARBA" id="ARBA00022603"/>
    </source>
</evidence>
<evidence type="ECO:0000256" key="6">
    <source>
        <dbReference type="ARBA" id="ARBA00022679"/>
    </source>
</evidence>